<feature type="transmembrane region" description="Helical" evidence="1">
    <location>
        <begin position="45"/>
        <end position="64"/>
    </location>
</feature>
<dbReference type="AlphaFoldDB" id="A0AAE1D0L5"/>
<organism evidence="2 3">
    <name type="scientific">Elysia crispata</name>
    <name type="common">lettuce slug</name>
    <dbReference type="NCBI Taxonomy" id="231223"/>
    <lineage>
        <taxon>Eukaryota</taxon>
        <taxon>Metazoa</taxon>
        <taxon>Spiralia</taxon>
        <taxon>Lophotrochozoa</taxon>
        <taxon>Mollusca</taxon>
        <taxon>Gastropoda</taxon>
        <taxon>Heterobranchia</taxon>
        <taxon>Euthyneura</taxon>
        <taxon>Panpulmonata</taxon>
        <taxon>Sacoglossa</taxon>
        <taxon>Placobranchoidea</taxon>
        <taxon>Plakobranchidae</taxon>
        <taxon>Elysia</taxon>
    </lineage>
</organism>
<feature type="transmembrane region" description="Helical" evidence="1">
    <location>
        <begin position="121"/>
        <end position="141"/>
    </location>
</feature>
<dbReference type="Proteomes" id="UP001283361">
    <property type="component" value="Unassembled WGS sequence"/>
</dbReference>
<reference evidence="2" key="1">
    <citation type="journal article" date="2023" name="G3 (Bethesda)">
        <title>A reference genome for the long-term kleptoplast-retaining sea slug Elysia crispata morphotype clarki.</title>
        <authorList>
            <person name="Eastman K.E."/>
            <person name="Pendleton A.L."/>
            <person name="Shaikh M.A."/>
            <person name="Suttiyut T."/>
            <person name="Ogas R."/>
            <person name="Tomko P."/>
            <person name="Gavelis G."/>
            <person name="Widhalm J.R."/>
            <person name="Wisecaver J.H."/>
        </authorList>
    </citation>
    <scope>NUCLEOTIDE SEQUENCE</scope>
    <source>
        <strain evidence="2">ECLA1</strain>
    </source>
</reference>
<dbReference type="EMBL" id="JAWDGP010006036">
    <property type="protein sequence ID" value="KAK3748261.1"/>
    <property type="molecule type" value="Genomic_DNA"/>
</dbReference>
<gene>
    <name evidence="2" type="ORF">RRG08_039513</name>
</gene>
<protein>
    <submittedName>
        <fullName evidence="2">Uncharacterized protein</fullName>
    </submittedName>
</protein>
<evidence type="ECO:0000313" key="3">
    <source>
        <dbReference type="Proteomes" id="UP001283361"/>
    </source>
</evidence>
<keyword evidence="1" id="KW-0812">Transmembrane</keyword>
<accession>A0AAE1D0L5</accession>
<keyword evidence="1" id="KW-1133">Transmembrane helix</keyword>
<name>A0AAE1D0L5_9GAST</name>
<sequence length="288" mass="32132">MQLDIGRSQSYLKIGLIRSSNYPPSDSSGMYDMNELPYISQSRTLLVIICGIMFITASCVYMPLGYIQADYEGKCFLDANLYFEFSKKASNISTYGRLEKLRLNPVNTEWGPVFKCDMTTFTAVMIAILSTVIGWSAFTVWPTMMEIGKGGGLMLVYAFMFFLCLGSTIASSVVLFNGYIKTCSNLRAKPLVTVGQSQSIRPSISCKQLNTDVVELKPDGETIIVTDVHRAIIIAEVASAALICLSSLQMCVCFGTFGVIWYHFHFLAKNLFTDDERSTEDNHQSSWR</sequence>
<proteinExistence type="predicted"/>
<evidence type="ECO:0000313" key="2">
    <source>
        <dbReference type="EMBL" id="KAK3748261.1"/>
    </source>
</evidence>
<feature type="transmembrane region" description="Helical" evidence="1">
    <location>
        <begin position="153"/>
        <end position="180"/>
    </location>
</feature>
<keyword evidence="3" id="KW-1185">Reference proteome</keyword>
<evidence type="ECO:0000256" key="1">
    <source>
        <dbReference type="SAM" id="Phobius"/>
    </source>
</evidence>
<comment type="caution">
    <text evidence="2">The sequence shown here is derived from an EMBL/GenBank/DDBJ whole genome shotgun (WGS) entry which is preliminary data.</text>
</comment>
<keyword evidence="1" id="KW-0472">Membrane</keyword>
<feature type="transmembrane region" description="Helical" evidence="1">
    <location>
        <begin position="240"/>
        <end position="264"/>
    </location>
</feature>